<organism evidence="2 3">
    <name type="scientific">Brassica cretica</name>
    <name type="common">Mustard</name>
    <dbReference type="NCBI Taxonomy" id="69181"/>
    <lineage>
        <taxon>Eukaryota</taxon>
        <taxon>Viridiplantae</taxon>
        <taxon>Streptophyta</taxon>
        <taxon>Embryophyta</taxon>
        <taxon>Tracheophyta</taxon>
        <taxon>Spermatophyta</taxon>
        <taxon>Magnoliopsida</taxon>
        <taxon>eudicotyledons</taxon>
        <taxon>Gunneridae</taxon>
        <taxon>Pentapetalae</taxon>
        <taxon>rosids</taxon>
        <taxon>malvids</taxon>
        <taxon>Brassicales</taxon>
        <taxon>Brassicaceae</taxon>
        <taxon>Brassiceae</taxon>
        <taxon>Brassica</taxon>
    </lineage>
</organism>
<name>A0A8S9QLP0_BRACR</name>
<dbReference type="EMBL" id="QGKX02000996">
    <property type="protein sequence ID" value="KAF3554006.1"/>
    <property type="molecule type" value="Genomic_DNA"/>
</dbReference>
<keyword evidence="1" id="KW-0812">Transmembrane</keyword>
<keyword evidence="1" id="KW-1133">Transmembrane helix</keyword>
<feature type="transmembrane region" description="Helical" evidence="1">
    <location>
        <begin position="154"/>
        <end position="174"/>
    </location>
</feature>
<dbReference type="Proteomes" id="UP000712600">
    <property type="component" value="Unassembled WGS sequence"/>
</dbReference>
<proteinExistence type="predicted"/>
<evidence type="ECO:0000256" key="1">
    <source>
        <dbReference type="SAM" id="Phobius"/>
    </source>
</evidence>
<reference evidence="2" key="1">
    <citation type="submission" date="2019-12" db="EMBL/GenBank/DDBJ databases">
        <title>Genome sequencing and annotation of Brassica cretica.</title>
        <authorList>
            <person name="Studholme D.J."/>
            <person name="Sarris P."/>
        </authorList>
    </citation>
    <scope>NUCLEOTIDE SEQUENCE</scope>
    <source>
        <strain evidence="2">PFS-109/04</strain>
        <tissue evidence="2">Leaf</tissue>
    </source>
</reference>
<dbReference type="AlphaFoldDB" id="A0A8S9QLP0"/>
<keyword evidence="1" id="KW-0472">Membrane</keyword>
<evidence type="ECO:0000313" key="3">
    <source>
        <dbReference type="Proteomes" id="UP000712600"/>
    </source>
</evidence>
<gene>
    <name evidence="2" type="ORF">F2Q69_00013344</name>
</gene>
<protein>
    <submittedName>
        <fullName evidence="2">Uncharacterized protein</fullName>
    </submittedName>
</protein>
<comment type="caution">
    <text evidence="2">The sequence shown here is derived from an EMBL/GenBank/DDBJ whole genome shotgun (WGS) entry which is preliminary data.</text>
</comment>
<sequence>MRFRIDGAIVSGNLDFLRVYDLRLSDVSSKMSYSSLFEKLVDFRRGAGSVVNMRFYLFHFRSCFPHVITEIVDLVKVVVSRFLSLPAFAARDSSLFLGDFLLFYLKDVFFFLSHGLFEQRILPIRLSNAVAKSNLLPWTLMCQCGPQKRSLLEFVYVVAGISAVASSLVVLVVCRHTDQAFCG</sequence>
<accession>A0A8S9QLP0</accession>
<evidence type="ECO:0000313" key="2">
    <source>
        <dbReference type="EMBL" id="KAF3554006.1"/>
    </source>
</evidence>